<dbReference type="Proteomes" id="UP000007383">
    <property type="component" value="Chromosome"/>
</dbReference>
<dbReference type="KEGG" id="sfc:Spiaf_1570"/>
<dbReference type="EMBL" id="CP003282">
    <property type="protein sequence ID" value="AFG37629.1"/>
    <property type="molecule type" value="Genomic_DNA"/>
</dbReference>
<evidence type="ECO:0000313" key="2">
    <source>
        <dbReference type="Proteomes" id="UP000007383"/>
    </source>
</evidence>
<protein>
    <submittedName>
        <fullName evidence="1">Uncharacterized protein</fullName>
    </submittedName>
</protein>
<name>H9UJD6_SPIAZ</name>
<organism evidence="1 2">
    <name type="scientific">Spirochaeta africana (strain ATCC 700263 / DSM 8902 / Z-7692)</name>
    <dbReference type="NCBI Taxonomy" id="889378"/>
    <lineage>
        <taxon>Bacteria</taxon>
        <taxon>Pseudomonadati</taxon>
        <taxon>Spirochaetota</taxon>
        <taxon>Spirochaetia</taxon>
        <taxon>Spirochaetales</taxon>
        <taxon>Spirochaetaceae</taxon>
        <taxon>Spirochaeta</taxon>
    </lineage>
</organism>
<accession>H9UJD6</accession>
<proteinExistence type="predicted"/>
<dbReference type="PATRIC" id="fig|889378.3.peg.1562"/>
<dbReference type="STRING" id="889378.Spiaf_1570"/>
<dbReference type="RefSeq" id="WP_014455612.1">
    <property type="nucleotide sequence ID" value="NC_017098.1"/>
</dbReference>
<dbReference type="AlphaFoldDB" id="H9UJD6"/>
<sequence>MYIVNDKKDYLVKTTVELGELYGCERPQDITITLKEPGGLDFIELQEGIDPESPNYQAMTKKVIELLPSVIVSHNLHKDADTPLTNAEVVNFIVERAETMTRVINQYTQEVLFLSAKRKQGDESEI</sequence>
<keyword evidence="2" id="KW-1185">Reference proteome</keyword>
<dbReference type="HOGENOM" id="CLU_1980168_0_0_12"/>
<evidence type="ECO:0000313" key="1">
    <source>
        <dbReference type="EMBL" id="AFG37629.1"/>
    </source>
</evidence>
<reference evidence="2" key="1">
    <citation type="journal article" date="2013" name="Stand. Genomic Sci.">
        <title>Complete genome sequence of the halophilic bacterium Spirochaeta africana type strain (Z-7692(T)) from the alkaline Lake Magadi in the East African Rift.</title>
        <authorList>
            <person name="Liolos K."/>
            <person name="Abt B."/>
            <person name="Scheuner C."/>
            <person name="Teshima H."/>
            <person name="Held B."/>
            <person name="Lapidus A."/>
            <person name="Nolan M."/>
            <person name="Lucas S."/>
            <person name="Deshpande S."/>
            <person name="Cheng J.F."/>
            <person name="Tapia R."/>
            <person name="Goodwin L.A."/>
            <person name="Pitluck S."/>
            <person name="Pagani I."/>
            <person name="Ivanova N."/>
            <person name="Mavromatis K."/>
            <person name="Mikhailova N."/>
            <person name="Huntemann M."/>
            <person name="Pati A."/>
            <person name="Chen A."/>
            <person name="Palaniappan K."/>
            <person name="Land M."/>
            <person name="Rohde M."/>
            <person name="Tindall B.J."/>
            <person name="Detter J.C."/>
            <person name="Goker M."/>
            <person name="Bristow J."/>
            <person name="Eisen J.A."/>
            <person name="Markowitz V."/>
            <person name="Hugenholtz P."/>
            <person name="Woyke T."/>
            <person name="Klenk H.P."/>
            <person name="Kyrpides N.C."/>
        </authorList>
    </citation>
    <scope>NUCLEOTIDE SEQUENCE</scope>
    <source>
        <strain evidence="2">ATCC 700263 / DSM 8902 / Z-7692</strain>
    </source>
</reference>
<gene>
    <name evidence="1" type="ordered locus">Spiaf_1570</name>
</gene>